<name>A0A9D9GY37_9BACL</name>
<dbReference type="PANTHER" id="PTHR35527:SF2">
    <property type="entry name" value="HYDROLASE"/>
    <property type="match status" value="1"/>
</dbReference>
<comment type="caution">
    <text evidence="5">The sequence shown here is derived from an EMBL/GenBank/DDBJ whole genome shotgun (WGS) entry which is preliminary data.</text>
</comment>
<comment type="similarity">
    <text evidence="1">Belongs to the peptidase C59 family.</text>
</comment>
<keyword evidence="2 5" id="KW-0378">Hydrolase</keyword>
<dbReference type="SUPFAM" id="SSF56235">
    <property type="entry name" value="N-terminal nucleophile aminohydrolases (Ntn hydrolases)"/>
    <property type="match status" value="1"/>
</dbReference>
<evidence type="ECO:0000256" key="1">
    <source>
        <dbReference type="ARBA" id="ARBA00006625"/>
    </source>
</evidence>
<protein>
    <submittedName>
        <fullName evidence="5">Linear amide C-N hydrolase</fullName>
    </submittedName>
</protein>
<evidence type="ECO:0000313" key="6">
    <source>
        <dbReference type="Proteomes" id="UP000823613"/>
    </source>
</evidence>
<proteinExistence type="inferred from homology"/>
<gene>
    <name evidence="5" type="ORF">IAC58_06550</name>
</gene>
<evidence type="ECO:0000313" key="5">
    <source>
        <dbReference type="EMBL" id="MBO8428183.1"/>
    </source>
</evidence>
<sequence>MNENEIKKIEDKENKPKKRLKRWQKGLIIAGCSVIAIVAALGITVGVVWGNEISSISSIKKISEANYDIKAGPVYEMTVKGGYYFDKFIEQGGASDDNELINFIVDNITKGVINIDMTAPEIGCSSFTCVTEDGDRLFGRNYDFTQTTSMIVHTNPGNGRYKSISSVDLQFLGITNGVEISGLFNKLITLAAPYAPLDGINEKGVSCGIYMSYQGNRIDDGNGEYHYDVVATDQNTDKPDITSTTMLRMVLDYADSVDSAIEMIKQYDFHDSANTSFHYMIADASGKSAILEWVNVDNPKSNNDIDGTNRELVVYYNDNDSIVGEKEGANDFQYITNFLVTPNYYSEEEIRLNEQGKDRYDRIESMINKDGTNTKGVVKDEAEVLNILQTVGRRNWDKINGETDGNGCTVWSALYNLTDKTVTWVGNEQFDNERAVFHFAL</sequence>
<dbReference type="PANTHER" id="PTHR35527">
    <property type="entry name" value="CHOLOYLGLYCINE HYDROLASE"/>
    <property type="match status" value="1"/>
</dbReference>
<dbReference type="GO" id="GO:0016787">
    <property type="term" value="F:hydrolase activity"/>
    <property type="evidence" value="ECO:0007669"/>
    <property type="project" value="UniProtKB-KW"/>
</dbReference>
<dbReference type="AlphaFoldDB" id="A0A9D9GY37"/>
<dbReference type="EMBL" id="JADIMY010000125">
    <property type="protein sequence ID" value="MBO8428183.1"/>
    <property type="molecule type" value="Genomic_DNA"/>
</dbReference>
<keyword evidence="3" id="KW-0472">Membrane</keyword>
<dbReference type="InterPro" id="IPR052193">
    <property type="entry name" value="Peptidase_C59"/>
</dbReference>
<dbReference type="Gene3D" id="3.60.60.10">
    <property type="entry name" value="Penicillin V Acylase, Chain A"/>
    <property type="match status" value="1"/>
</dbReference>
<evidence type="ECO:0000256" key="3">
    <source>
        <dbReference type="SAM" id="Phobius"/>
    </source>
</evidence>
<reference evidence="5" key="2">
    <citation type="journal article" date="2021" name="PeerJ">
        <title>Extensive microbial diversity within the chicken gut microbiome revealed by metagenomics and culture.</title>
        <authorList>
            <person name="Gilroy R."/>
            <person name="Ravi A."/>
            <person name="Getino M."/>
            <person name="Pursley I."/>
            <person name="Horton D.L."/>
            <person name="Alikhan N.F."/>
            <person name="Baker D."/>
            <person name="Gharbi K."/>
            <person name="Hall N."/>
            <person name="Watson M."/>
            <person name="Adriaenssens E.M."/>
            <person name="Foster-Nyarko E."/>
            <person name="Jarju S."/>
            <person name="Secka A."/>
            <person name="Antonio M."/>
            <person name="Oren A."/>
            <person name="Chaudhuri R.R."/>
            <person name="La Ragione R."/>
            <person name="Hildebrand F."/>
            <person name="Pallen M.J."/>
        </authorList>
    </citation>
    <scope>NUCLEOTIDE SEQUENCE</scope>
    <source>
        <strain evidence="5">11159</strain>
    </source>
</reference>
<evidence type="ECO:0000259" key="4">
    <source>
        <dbReference type="Pfam" id="PF02275"/>
    </source>
</evidence>
<accession>A0A9D9GY37</accession>
<dbReference type="Pfam" id="PF02275">
    <property type="entry name" value="CBAH"/>
    <property type="match status" value="1"/>
</dbReference>
<keyword evidence="3" id="KW-0812">Transmembrane</keyword>
<feature type="transmembrane region" description="Helical" evidence="3">
    <location>
        <begin position="27"/>
        <end position="49"/>
    </location>
</feature>
<dbReference type="Proteomes" id="UP000823613">
    <property type="component" value="Unassembled WGS sequence"/>
</dbReference>
<keyword evidence="3" id="KW-1133">Transmembrane helix</keyword>
<evidence type="ECO:0000256" key="2">
    <source>
        <dbReference type="ARBA" id="ARBA00022801"/>
    </source>
</evidence>
<organism evidence="5 6">
    <name type="scientific">Candidatus Onthovivens merdipullorum</name>
    <dbReference type="NCBI Taxonomy" id="2840889"/>
    <lineage>
        <taxon>Bacteria</taxon>
        <taxon>Bacillati</taxon>
        <taxon>Bacillota</taxon>
        <taxon>Bacilli</taxon>
        <taxon>Bacillales</taxon>
        <taxon>Candidatus Onthovivens</taxon>
    </lineage>
</organism>
<dbReference type="InterPro" id="IPR029055">
    <property type="entry name" value="Ntn_hydrolases_N"/>
</dbReference>
<dbReference type="InterPro" id="IPR029132">
    <property type="entry name" value="CBAH/NAAA_C"/>
</dbReference>
<reference evidence="5" key="1">
    <citation type="submission" date="2020-10" db="EMBL/GenBank/DDBJ databases">
        <authorList>
            <person name="Gilroy R."/>
        </authorList>
    </citation>
    <scope>NUCLEOTIDE SEQUENCE</scope>
    <source>
        <strain evidence="5">11159</strain>
    </source>
</reference>
<feature type="domain" description="Choloylglycine hydrolase/NAAA C-terminal" evidence="4">
    <location>
        <begin position="124"/>
        <end position="293"/>
    </location>
</feature>